<dbReference type="SUPFAM" id="SSF55298">
    <property type="entry name" value="YjgF-like"/>
    <property type="match status" value="1"/>
</dbReference>
<dbReference type="InterPro" id="IPR035959">
    <property type="entry name" value="RutC-like_sf"/>
</dbReference>
<dbReference type="PANTHER" id="PTHR11803:SF48">
    <property type="entry name" value="2-AMINOMUCONATE DEAMINASE"/>
    <property type="match status" value="1"/>
</dbReference>
<reference evidence="1 2" key="1">
    <citation type="submission" date="2019-06" db="EMBL/GenBank/DDBJ databases">
        <authorList>
            <person name="Broberg M."/>
        </authorList>
    </citation>
    <scope>NUCLEOTIDE SEQUENCE [LARGE SCALE GENOMIC DNA]</scope>
</reference>
<protein>
    <submittedName>
        <fullName evidence="1">Uncharacterized protein</fullName>
    </submittedName>
</protein>
<keyword evidence="2" id="KW-1185">Reference proteome</keyword>
<gene>
    <name evidence="1" type="ORF">CLO192961_LOCUS296344</name>
</gene>
<dbReference type="CDD" id="cd00448">
    <property type="entry name" value="YjgF_YER057c_UK114_family"/>
    <property type="match status" value="1"/>
</dbReference>
<organism evidence="1 2">
    <name type="scientific">Bionectria ochroleuca</name>
    <name type="common">Gliocladium roseum</name>
    <dbReference type="NCBI Taxonomy" id="29856"/>
    <lineage>
        <taxon>Eukaryota</taxon>
        <taxon>Fungi</taxon>
        <taxon>Dikarya</taxon>
        <taxon>Ascomycota</taxon>
        <taxon>Pezizomycotina</taxon>
        <taxon>Sordariomycetes</taxon>
        <taxon>Hypocreomycetidae</taxon>
        <taxon>Hypocreales</taxon>
        <taxon>Bionectriaceae</taxon>
        <taxon>Clonostachys</taxon>
    </lineage>
</organism>
<dbReference type="Pfam" id="PF01042">
    <property type="entry name" value="Ribonuc_L-PSP"/>
    <property type="match status" value="1"/>
</dbReference>
<evidence type="ECO:0000313" key="2">
    <source>
        <dbReference type="Proteomes" id="UP000766486"/>
    </source>
</evidence>
<dbReference type="Gene3D" id="3.30.1330.40">
    <property type="entry name" value="RutC-like"/>
    <property type="match status" value="1"/>
</dbReference>
<accession>A0ABY6UMD5</accession>
<sequence length="152" mass="16573">MSNNGISIIVPSGNAKGRANYPHARLASLNSNVLYISGTGSRREDGTFDGVRHDVNGNLILDIEQQTDAVLRNIEAVIKHATNNKASLQNVIDATVFLTDIRAHYSGMNAVWNRVWPSYEQAPSRTTIGIKELPSPEMIVEIKCTAVVTIAD</sequence>
<evidence type="ECO:0000313" key="1">
    <source>
        <dbReference type="EMBL" id="VUC30994.1"/>
    </source>
</evidence>
<dbReference type="PANTHER" id="PTHR11803">
    <property type="entry name" value="2-IMINOBUTANOATE/2-IMINOPROPANOATE DEAMINASE RIDA"/>
    <property type="match status" value="1"/>
</dbReference>
<dbReference type="InterPro" id="IPR006175">
    <property type="entry name" value="YjgF/YER057c/UK114"/>
</dbReference>
<name>A0ABY6UMD5_BIOOC</name>
<dbReference type="Proteomes" id="UP000766486">
    <property type="component" value="Unassembled WGS sequence"/>
</dbReference>
<comment type="caution">
    <text evidence="1">The sequence shown here is derived from an EMBL/GenBank/DDBJ whole genome shotgun (WGS) entry which is preliminary data.</text>
</comment>
<dbReference type="EMBL" id="CABFNS010000826">
    <property type="protein sequence ID" value="VUC30994.1"/>
    <property type="molecule type" value="Genomic_DNA"/>
</dbReference>
<proteinExistence type="predicted"/>